<keyword evidence="2" id="KW-0238">DNA-binding</keyword>
<name>A0ABP8JT66_9ACTN</name>
<dbReference type="PANTHER" id="PTHR43537">
    <property type="entry name" value="TRANSCRIPTIONAL REGULATOR, GNTR FAMILY"/>
    <property type="match status" value="1"/>
</dbReference>
<dbReference type="Pfam" id="PF00392">
    <property type="entry name" value="GntR"/>
    <property type="match status" value="1"/>
</dbReference>
<evidence type="ECO:0000256" key="2">
    <source>
        <dbReference type="ARBA" id="ARBA00023125"/>
    </source>
</evidence>
<reference evidence="6" key="1">
    <citation type="journal article" date="2019" name="Int. J. Syst. Evol. Microbiol.">
        <title>The Global Catalogue of Microorganisms (GCM) 10K type strain sequencing project: providing services to taxonomists for standard genome sequencing and annotation.</title>
        <authorList>
            <consortium name="The Broad Institute Genomics Platform"/>
            <consortium name="The Broad Institute Genome Sequencing Center for Infectious Disease"/>
            <person name="Wu L."/>
            <person name="Ma J."/>
        </authorList>
    </citation>
    <scope>NUCLEOTIDE SEQUENCE [LARGE SCALE GENOMIC DNA]</scope>
    <source>
        <strain evidence="6">JCM 17688</strain>
    </source>
</reference>
<keyword evidence="1" id="KW-0805">Transcription regulation</keyword>
<dbReference type="InterPro" id="IPR036390">
    <property type="entry name" value="WH_DNA-bd_sf"/>
</dbReference>
<dbReference type="InterPro" id="IPR011711">
    <property type="entry name" value="GntR_C"/>
</dbReference>
<evidence type="ECO:0000256" key="3">
    <source>
        <dbReference type="ARBA" id="ARBA00023163"/>
    </source>
</evidence>
<evidence type="ECO:0000259" key="4">
    <source>
        <dbReference type="PROSITE" id="PS50949"/>
    </source>
</evidence>
<gene>
    <name evidence="5" type="ORF">GCM10023147_29420</name>
</gene>
<dbReference type="Pfam" id="PF07729">
    <property type="entry name" value="FCD"/>
    <property type="match status" value="1"/>
</dbReference>
<protein>
    <submittedName>
        <fullName evidence="5">GntR family transcriptional regulator</fullName>
    </submittedName>
</protein>
<dbReference type="Gene3D" id="1.20.120.530">
    <property type="entry name" value="GntR ligand-binding domain-like"/>
    <property type="match status" value="1"/>
</dbReference>
<dbReference type="SUPFAM" id="SSF46785">
    <property type="entry name" value="Winged helix' DNA-binding domain"/>
    <property type="match status" value="1"/>
</dbReference>
<evidence type="ECO:0000313" key="5">
    <source>
        <dbReference type="EMBL" id="GAA4395802.1"/>
    </source>
</evidence>
<dbReference type="Gene3D" id="1.10.10.10">
    <property type="entry name" value="Winged helix-like DNA-binding domain superfamily/Winged helix DNA-binding domain"/>
    <property type="match status" value="1"/>
</dbReference>
<sequence length="212" mass="22741">MMKTGGRTAAEQAYLDVKERILRGDIAGGELLSEGEVAGGLGCSRTPVREAFLRLEAEGWMRLYPKRGALVLPVDPAEGRRVVEARRIVENAAAERICAAGAGPDLLCRLADLIDTQLDSAAAGDADGYAAADADFHRAMVAELDNPLLEAFYDSLRERQRRMTTSTIGVDPERIARAVGGHRALAAALAAGDRQRFATELTSHLKIVLGDE</sequence>
<dbReference type="InterPro" id="IPR036388">
    <property type="entry name" value="WH-like_DNA-bd_sf"/>
</dbReference>
<dbReference type="PROSITE" id="PS50949">
    <property type="entry name" value="HTH_GNTR"/>
    <property type="match status" value="1"/>
</dbReference>
<dbReference type="SUPFAM" id="SSF48008">
    <property type="entry name" value="GntR ligand-binding domain-like"/>
    <property type="match status" value="1"/>
</dbReference>
<dbReference type="SMART" id="SM00345">
    <property type="entry name" value="HTH_GNTR"/>
    <property type="match status" value="1"/>
</dbReference>
<dbReference type="InterPro" id="IPR000524">
    <property type="entry name" value="Tscrpt_reg_HTH_GntR"/>
</dbReference>
<dbReference type="SMART" id="SM00895">
    <property type="entry name" value="FCD"/>
    <property type="match status" value="1"/>
</dbReference>
<evidence type="ECO:0000256" key="1">
    <source>
        <dbReference type="ARBA" id="ARBA00023015"/>
    </source>
</evidence>
<dbReference type="InterPro" id="IPR008920">
    <property type="entry name" value="TF_FadR/GntR_C"/>
</dbReference>
<dbReference type="PANTHER" id="PTHR43537:SF24">
    <property type="entry name" value="GLUCONATE OPERON TRANSCRIPTIONAL REPRESSOR"/>
    <property type="match status" value="1"/>
</dbReference>
<dbReference type="EMBL" id="BAABFR010000045">
    <property type="protein sequence ID" value="GAA4395802.1"/>
    <property type="molecule type" value="Genomic_DNA"/>
</dbReference>
<keyword evidence="6" id="KW-1185">Reference proteome</keyword>
<dbReference type="Proteomes" id="UP001500635">
    <property type="component" value="Unassembled WGS sequence"/>
</dbReference>
<evidence type="ECO:0000313" key="6">
    <source>
        <dbReference type="Proteomes" id="UP001500635"/>
    </source>
</evidence>
<dbReference type="RefSeq" id="WP_344997234.1">
    <property type="nucleotide sequence ID" value="NZ_BAABFR010000045.1"/>
</dbReference>
<organism evidence="5 6">
    <name type="scientific">Tsukamurella soli</name>
    <dbReference type="NCBI Taxonomy" id="644556"/>
    <lineage>
        <taxon>Bacteria</taxon>
        <taxon>Bacillati</taxon>
        <taxon>Actinomycetota</taxon>
        <taxon>Actinomycetes</taxon>
        <taxon>Mycobacteriales</taxon>
        <taxon>Tsukamurellaceae</taxon>
        <taxon>Tsukamurella</taxon>
    </lineage>
</organism>
<keyword evidence="3" id="KW-0804">Transcription</keyword>
<accession>A0ABP8JT66</accession>
<comment type="caution">
    <text evidence="5">The sequence shown here is derived from an EMBL/GenBank/DDBJ whole genome shotgun (WGS) entry which is preliminary data.</text>
</comment>
<feature type="domain" description="HTH gntR-type" evidence="4">
    <location>
        <begin position="7"/>
        <end position="74"/>
    </location>
</feature>
<proteinExistence type="predicted"/>